<comment type="similarity">
    <text evidence="2">Belongs to the 7B2 family.</text>
</comment>
<evidence type="ECO:0000256" key="8">
    <source>
        <dbReference type="ARBA" id="ARBA00023186"/>
    </source>
</evidence>
<reference evidence="9" key="1">
    <citation type="journal article" date="2023" name="Insect Mol. Biol.">
        <title>Genome sequencing provides insights into the evolution of gene families encoding plant cell wall-degrading enzymes in longhorned beetles.</title>
        <authorList>
            <person name="Shin N.R."/>
            <person name="Okamura Y."/>
            <person name="Kirsch R."/>
            <person name="Pauchet Y."/>
        </authorList>
    </citation>
    <scope>NUCLEOTIDE SEQUENCE</scope>
    <source>
        <strain evidence="9">MMC_N1</strain>
    </source>
</reference>
<dbReference type="EMBL" id="JAPWTJ010002573">
    <property type="protein sequence ID" value="KAJ8965644.1"/>
    <property type="molecule type" value="Genomic_DNA"/>
</dbReference>
<evidence type="ECO:0000313" key="10">
    <source>
        <dbReference type="Proteomes" id="UP001162164"/>
    </source>
</evidence>
<keyword evidence="10" id="KW-1185">Reference proteome</keyword>
<organism evidence="9 10">
    <name type="scientific">Molorchus minor</name>
    <dbReference type="NCBI Taxonomy" id="1323400"/>
    <lineage>
        <taxon>Eukaryota</taxon>
        <taxon>Metazoa</taxon>
        <taxon>Ecdysozoa</taxon>
        <taxon>Arthropoda</taxon>
        <taxon>Hexapoda</taxon>
        <taxon>Insecta</taxon>
        <taxon>Pterygota</taxon>
        <taxon>Neoptera</taxon>
        <taxon>Endopterygota</taxon>
        <taxon>Coleoptera</taxon>
        <taxon>Polyphaga</taxon>
        <taxon>Cucujiformia</taxon>
        <taxon>Chrysomeloidea</taxon>
        <taxon>Cerambycidae</taxon>
        <taxon>Lamiinae</taxon>
        <taxon>Monochamini</taxon>
        <taxon>Molorchus</taxon>
    </lineage>
</organism>
<evidence type="ECO:0000256" key="1">
    <source>
        <dbReference type="ARBA" id="ARBA00004613"/>
    </source>
</evidence>
<proteinExistence type="inferred from homology"/>
<dbReference type="InterPro" id="IPR007945">
    <property type="entry name" value="Secretogranin_V"/>
</dbReference>
<comment type="caution">
    <text evidence="9">The sequence shown here is derived from an EMBL/GenBank/DDBJ whole genome shotgun (WGS) entry which is preliminary data.</text>
</comment>
<evidence type="ECO:0000256" key="6">
    <source>
        <dbReference type="ARBA" id="ARBA00022729"/>
    </source>
</evidence>
<keyword evidence="8" id="KW-0143">Chaperone</keyword>
<evidence type="ECO:0000256" key="2">
    <source>
        <dbReference type="ARBA" id="ARBA00006348"/>
    </source>
</evidence>
<evidence type="ECO:0000256" key="4">
    <source>
        <dbReference type="ARBA" id="ARBA00022448"/>
    </source>
</evidence>
<dbReference type="Proteomes" id="UP001162164">
    <property type="component" value="Unassembled WGS sequence"/>
</dbReference>
<dbReference type="PANTHER" id="PTHR12738">
    <property type="entry name" value="NEUROENDOCRINE PROTEIN 7B2"/>
    <property type="match status" value="1"/>
</dbReference>
<dbReference type="Pfam" id="PF05281">
    <property type="entry name" value="Secretogranin_V"/>
    <property type="match status" value="1"/>
</dbReference>
<comment type="subcellular location">
    <subcellularLocation>
        <location evidence="1">Secreted</location>
    </subcellularLocation>
</comment>
<evidence type="ECO:0000256" key="5">
    <source>
        <dbReference type="ARBA" id="ARBA00022525"/>
    </source>
</evidence>
<evidence type="ECO:0000256" key="3">
    <source>
        <dbReference type="ARBA" id="ARBA00019589"/>
    </source>
</evidence>
<sequence length="262" mass="29664">MHKNGDSKELKVTISQTRKHSNFTNVDMFWLYGVEDMAMKVVENFLSGIFLRDLVNRINGKGISEGDGVSYLDFTDGLPLDGRPLTRDLEEEQMFPLDYDSMGELNLHPSLRDQEYLQHSSLWGKQFVSGGAGEGSQFLRPEGLKNRQEIKTDSTLPAYCNPPNPCPVGYNEEQGASWILKIQHPTVVIIRVPRIACVTRNTCSTVQIPAESIVDDSMESMDFNRFLQQSMKMNQVFPHKNLVAKSFIPVRKSTNTNPFLTE</sequence>
<accession>A0ABQ9ITW2</accession>
<gene>
    <name evidence="9" type="ORF">NQ317_016864</name>
</gene>
<keyword evidence="7" id="KW-1015">Disulfide bond</keyword>
<keyword evidence="4" id="KW-0813">Transport</keyword>
<keyword evidence="5" id="KW-0964">Secreted</keyword>
<evidence type="ECO:0000256" key="7">
    <source>
        <dbReference type="ARBA" id="ARBA00023157"/>
    </source>
</evidence>
<protein>
    <recommendedName>
        <fullName evidence="3">Neuroendocrine protein 7B2</fullName>
    </recommendedName>
</protein>
<name>A0ABQ9ITW2_9CUCU</name>
<evidence type="ECO:0000313" key="9">
    <source>
        <dbReference type="EMBL" id="KAJ8965644.1"/>
    </source>
</evidence>
<dbReference type="PANTHER" id="PTHR12738:SF0">
    <property type="entry name" value="NEUROENDOCRINE PROTEIN 7B2"/>
    <property type="match status" value="1"/>
</dbReference>
<keyword evidence="6" id="KW-0732">Signal</keyword>